<dbReference type="RefSeq" id="WP_235882774.1">
    <property type="nucleotide sequence ID" value="NZ_MF547664.1"/>
</dbReference>
<geneLocation type="plasmid" evidence="2">
    <name>LIBA6289</name>
</geneLocation>
<dbReference type="PROSITE" id="PS50943">
    <property type="entry name" value="HTH_CROC1"/>
    <property type="match status" value="1"/>
</dbReference>
<dbReference type="SUPFAM" id="SSF47413">
    <property type="entry name" value="lambda repressor-like DNA-binding domains"/>
    <property type="match status" value="1"/>
</dbReference>
<dbReference type="InterPro" id="IPR010982">
    <property type="entry name" value="Lambda_DNA-bd_dom_sf"/>
</dbReference>
<dbReference type="GO" id="GO:0003677">
    <property type="term" value="F:DNA binding"/>
    <property type="evidence" value="ECO:0007669"/>
    <property type="project" value="InterPro"/>
</dbReference>
<evidence type="ECO:0000313" key="2">
    <source>
        <dbReference type="EMBL" id="AVX33703.1"/>
    </source>
</evidence>
<name>A0A2R4NC49_CLODI</name>
<sequence length="86" mass="10102">MYKNLNMFFQHNNMKNVLKSNRKSKKLTQNQLSKLANISQSYISDLEKEYFVHSPTVKQIISLSKALSIEPCELAEYFIEKEIESK</sequence>
<dbReference type="Pfam" id="PF01381">
    <property type="entry name" value="HTH_3"/>
    <property type="match status" value="1"/>
</dbReference>
<evidence type="ECO:0000259" key="1">
    <source>
        <dbReference type="PROSITE" id="PS50943"/>
    </source>
</evidence>
<dbReference type="EMBL" id="MF547664">
    <property type="protein sequence ID" value="AVX33703.1"/>
    <property type="molecule type" value="Genomic_DNA"/>
</dbReference>
<dbReference type="AlphaFoldDB" id="A0A2R4NC49"/>
<keyword evidence="2" id="KW-0614">Plasmid</keyword>
<accession>A0A2R4NC49</accession>
<reference evidence="2" key="1">
    <citation type="journal article" date="2018" name="Genome Biol. Evol.">
        <title>Two Groups of Cocirculating, Epidemic Clostridiodes difficile Strains Microdiversify through Different Mechanisms.</title>
        <authorList>
            <person name="Murillo T."/>
            <person name="Ramirez-Vargas G."/>
            <person name="Riedel T."/>
            <person name="Overmann J."/>
            <person name="Andersen J.M."/>
            <person name="Guzman-Verri C."/>
            <person name="Chaves-Olarte E."/>
            <person name="Rodriguez C."/>
        </authorList>
    </citation>
    <scope>NUCLEOTIDE SEQUENCE</scope>
    <source>
        <strain evidence="2">LIBA-6289</strain>
        <plasmid evidence="2">LIBA6289</plasmid>
    </source>
</reference>
<proteinExistence type="predicted"/>
<gene>
    <name evidence="2" type="ORF">plasmid_LIBA6289_00017</name>
</gene>
<protein>
    <submittedName>
        <fullName evidence="2">Transcriptional regulator, y4mF family</fullName>
    </submittedName>
</protein>
<dbReference type="Gene3D" id="1.10.260.40">
    <property type="entry name" value="lambda repressor-like DNA-binding domains"/>
    <property type="match status" value="1"/>
</dbReference>
<feature type="domain" description="HTH cro/C1-type" evidence="1">
    <location>
        <begin position="18"/>
        <end position="74"/>
    </location>
</feature>
<dbReference type="InterPro" id="IPR001387">
    <property type="entry name" value="Cro/C1-type_HTH"/>
</dbReference>
<dbReference type="CDD" id="cd00093">
    <property type="entry name" value="HTH_XRE"/>
    <property type="match status" value="1"/>
</dbReference>
<dbReference type="SMART" id="SM00530">
    <property type="entry name" value="HTH_XRE"/>
    <property type="match status" value="1"/>
</dbReference>
<organism evidence="2">
    <name type="scientific">Clostridioides difficile</name>
    <name type="common">Peptoclostridium difficile</name>
    <dbReference type="NCBI Taxonomy" id="1496"/>
    <lineage>
        <taxon>Bacteria</taxon>
        <taxon>Bacillati</taxon>
        <taxon>Bacillota</taxon>
        <taxon>Clostridia</taxon>
        <taxon>Peptostreptococcales</taxon>
        <taxon>Peptostreptococcaceae</taxon>
        <taxon>Clostridioides</taxon>
    </lineage>
</organism>